<keyword evidence="2" id="KW-0732">Signal</keyword>
<dbReference type="SUPFAM" id="SSF141571">
    <property type="entry name" value="Pentapeptide repeat-like"/>
    <property type="match status" value="1"/>
</dbReference>
<dbReference type="Gene3D" id="2.160.20.80">
    <property type="entry name" value="E3 ubiquitin-protein ligase SopA"/>
    <property type="match status" value="1"/>
</dbReference>
<dbReference type="KEGG" id="msea:METESE_07270"/>
<accession>A0AA48KB56</accession>
<feature type="chain" id="PRO_5041284394" description="Pentapeptide repeat-containing protein" evidence="2">
    <location>
        <begin position="25"/>
        <end position="715"/>
    </location>
</feature>
<dbReference type="InterPro" id="IPR001646">
    <property type="entry name" value="5peptide_repeat"/>
</dbReference>
<dbReference type="Proteomes" id="UP001228113">
    <property type="component" value="Chromosome"/>
</dbReference>
<dbReference type="AlphaFoldDB" id="A0AA48KB56"/>
<evidence type="ECO:0000256" key="2">
    <source>
        <dbReference type="SAM" id="SignalP"/>
    </source>
</evidence>
<sequence>MPLRRSLSPLVLALALAAPGPALRADLVFVAAGFTFQGASGPVHWINTLHHTAEELAALTAQLKAAGDASLLGYVQALDRAAAAGATRKAPLRPSSADEKAATEANPLVGLRLDGRGFFLQDLVKDQDFAQALFFPGQTLAGRDLSGCTFANADLAGVDLSACTLTGCCFDGAHLVGTQLPPGALEDPANLFQGAVHSGGKLDLRLRPDKPTKTPPGRTLVLAGPLELGLEVGREGWYAQLPKGTVPVPVTEVPLDGLDRGRPLGIVPGASLLSLLMEDRKTLVKMAPESYWIFTFPEPVGALGPHDDGLWCTLPASGRILFSCGRDALANRAANPVATLKGGVAGPGLPASRLETLTVGEGGGGIDLTLPRENGTFATARIFAAQDGERVLALGPVAPGSSRFGLAATTRGLVVLGTEGPRRLPLEACPFKAEGPVPALAQDKGGRLVVLQGGVLHHLHPGRPHGKRKRGGELVPLPARALADKVVSGLACCQDGTLAFCTSRPSGLGRLDGNDAQWWALDEGSQPVEIVEAGPDVFVLRLAGRNSLLSVHLRLLAEEAAARKAEKPARAQATPAINPPKPPPTPAQPAAEEKTSRPAPYGTIGLDHILQGHAHGADPTRGWFPKGATRAWIAERAAEAMTQASHVLDSFQGRKLFGRTFDAPIGHVVDACTGQRVETRSALCVYDPADRHVVTFYPVWSLPRYPAAPTEAKDR</sequence>
<dbReference type="EMBL" id="AP027081">
    <property type="protein sequence ID" value="BDU75769.1"/>
    <property type="molecule type" value="Genomic_DNA"/>
</dbReference>
<evidence type="ECO:0008006" key="5">
    <source>
        <dbReference type="Google" id="ProtNLM"/>
    </source>
</evidence>
<name>A0AA48KB56_9BACT</name>
<proteinExistence type="predicted"/>
<reference evidence="3" key="1">
    <citation type="journal article" date="2023" name="Int. J. Syst. Evol. Microbiol.">
        <title>Mesoterricola silvestris gen. nov., sp. nov., Mesoterricola sediminis sp. nov., Geothrix oryzae sp. nov., Geothrix edaphica sp. nov., Geothrix rubra sp. nov., and Geothrix limicola sp. nov., six novel members of Acidobacteriota isolated from soils.</title>
        <authorList>
            <person name="Itoh H."/>
            <person name="Sugisawa Y."/>
            <person name="Mise K."/>
            <person name="Xu Z."/>
            <person name="Kuniyasu M."/>
            <person name="Ushijima N."/>
            <person name="Kawano K."/>
            <person name="Kobayashi E."/>
            <person name="Shiratori Y."/>
            <person name="Masuda Y."/>
            <person name="Senoo K."/>
        </authorList>
    </citation>
    <scope>NUCLEOTIDE SEQUENCE</scope>
    <source>
        <strain evidence="3">W786</strain>
    </source>
</reference>
<feature type="compositionally biased region" description="Pro residues" evidence="1">
    <location>
        <begin position="577"/>
        <end position="587"/>
    </location>
</feature>
<keyword evidence="4" id="KW-1185">Reference proteome</keyword>
<evidence type="ECO:0000313" key="4">
    <source>
        <dbReference type="Proteomes" id="UP001228113"/>
    </source>
</evidence>
<dbReference type="Pfam" id="PF00805">
    <property type="entry name" value="Pentapeptide"/>
    <property type="match status" value="1"/>
</dbReference>
<feature type="region of interest" description="Disordered" evidence="1">
    <location>
        <begin position="565"/>
        <end position="597"/>
    </location>
</feature>
<organism evidence="3 4">
    <name type="scientific">Mesoterricola sediminis</name>
    <dbReference type="NCBI Taxonomy" id="2927980"/>
    <lineage>
        <taxon>Bacteria</taxon>
        <taxon>Pseudomonadati</taxon>
        <taxon>Acidobacteriota</taxon>
        <taxon>Holophagae</taxon>
        <taxon>Holophagales</taxon>
        <taxon>Holophagaceae</taxon>
        <taxon>Mesoterricola</taxon>
    </lineage>
</organism>
<protein>
    <recommendedName>
        <fullName evidence="5">Pentapeptide repeat-containing protein</fullName>
    </recommendedName>
</protein>
<evidence type="ECO:0000256" key="1">
    <source>
        <dbReference type="SAM" id="MobiDB-lite"/>
    </source>
</evidence>
<gene>
    <name evidence="3" type="ORF">METESE_07270</name>
</gene>
<feature type="signal peptide" evidence="2">
    <location>
        <begin position="1"/>
        <end position="24"/>
    </location>
</feature>
<evidence type="ECO:0000313" key="3">
    <source>
        <dbReference type="EMBL" id="BDU75769.1"/>
    </source>
</evidence>
<dbReference type="RefSeq" id="WP_316411099.1">
    <property type="nucleotide sequence ID" value="NZ_AP027081.1"/>
</dbReference>